<gene>
    <name evidence="8" type="ORF">PENSUB_12283</name>
</gene>
<dbReference type="SUPFAM" id="SSF50129">
    <property type="entry name" value="GroES-like"/>
    <property type="match status" value="1"/>
</dbReference>
<protein>
    <recommendedName>
        <fullName evidence="7">Enoyl reductase (ER) domain-containing protein</fullName>
    </recommendedName>
</protein>
<dbReference type="GO" id="GO:0017000">
    <property type="term" value="P:antibiotic biosynthetic process"/>
    <property type="evidence" value="ECO:0007669"/>
    <property type="project" value="UniProtKB-ARBA"/>
</dbReference>
<dbReference type="GO" id="GO:0097176">
    <property type="term" value="P:epoxide metabolic process"/>
    <property type="evidence" value="ECO:0007669"/>
    <property type="project" value="TreeGrafter"/>
</dbReference>
<dbReference type="InterPro" id="IPR047122">
    <property type="entry name" value="Trans-enoyl_RdTase-like"/>
</dbReference>
<accession>A0A1Q5SZ35</accession>
<dbReference type="InterPro" id="IPR029058">
    <property type="entry name" value="AB_hydrolase_fold"/>
</dbReference>
<evidence type="ECO:0000256" key="2">
    <source>
        <dbReference type="ARBA" id="ARBA00010088"/>
    </source>
</evidence>
<name>A0A1Q5SZ35_9EURO</name>
<dbReference type="PANTHER" id="PTHR21661">
    <property type="entry name" value="EPOXIDE HYDROLASE 1-RELATED"/>
    <property type="match status" value="1"/>
</dbReference>
<dbReference type="GO" id="GO:0016651">
    <property type="term" value="F:oxidoreductase activity, acting on NAD(P)H"/>
    <property type="evidence" value="ECO:0007669"/>
    <property type="project" value="InterPro"/>
</dbReference>
<evidence type="ECO:0000313" key="9">
    <source>
        <dbReference type="Proteomes" id="UP000186955"/>
    </source>
</evidence>
<keyword evidence="5" id="KW-0560">Oxidoreductase</keyword>
<dbReference type="InterPro" id="IPR010497">
    <property type="entry name" value="Epoxide_hydro_N"/>
</dbReference>
<dbReference type="InterPro" id="IPR036291">
    <property type="entry name" value="NAD(P)-bd_dom_sf"/>
</dbReference>
<reference evidence="8 9" key="1">
    <citation type="submission" date="2016-10" db="EMBL/GenBank/DDBJ databases">
        <title>Genome sequence of the ascomycete fungus Penicillium subrubescens.</title>
        <authorList>
            <person name="De Vries R.P."/>
            <person name="Peng M."/>
            <person name="Dilokpimol A."/>
            <person name="Hilden K."/>
            <person name="Makela M.R."/>
            <person name="Grigoriev I."/>
            <person name="Riley R."/>
            <person name="Granchi Z."/>
        </authorList>
    </citation>
    <scope>NUCLEOTIDE SEQUENCE [LARGE SCALE GENOMIC DNA]</scope>
    <source>
        <strain evidence="8 9">CBS 132785</strain>
    </source>
</reference>
<evidence type="ECO:0000256" key="4">
    <source>
        <dbReference type="ARBA" id="ARBA00022801"/>
    </source>
</evidence>
<dbReference type="STRING" id="1316194.A0A1Q5SZ35"/>
<dbReference type="EMBL" id="MNBE01000725">
    <property type="protein sequence ID" value="OKO93220.1"/>
    <property type="molecule type" value="Genomic_DNA"/>
</dbReference>
<dbReference type="SMART" id="SM00829">
    <property type="entry name" value="PKS_ER"/>
    <property type="match status" value="1"/>
</dbReference>
<evidence type="ECO:0000256" key="3">
    <source>
        <dbReference type="ARBA" id="ARBA00022797"/>
    </source>
</evidence>
<dbReference type="SUPFAM" id="SSF51735">
    <property type="entry name" value="NAD(P)-binding Rossmann-fold domains"/>
    <property type="match status" value="1"/>
</dbReference>
<proteinExistence type="inferred from homology"/>
<dbReference type="Pfam" id="PF00107">
    <property type="entry name" value="ADH_zinc_N"/>
    <property type="match status" value="1"/>
</dbReference>
<dbReference type="GO" id="GO:0004301">
    <property type="term" value="F:epoxide hydrolase activity"/>
    <property type="evidence" value="ECO:0007669"/>
    <property type="project" value="TreeGrafter"/>
</dbReference>
<comment type="similarity">
    <text evidence="1">Belongs to the zinc-containing alcohol dehydrogenase family.</text>
</comment>
<organism evidence="8 9">
    <name type="scientific">Penicillium subrubescens</name>
    <dbReference type="NCBI Taxonomy" id="1316194"/>
    <lineage>
        <taxon>Eukaryota</taxon>
        <taxon>Fungi</taxon>
        <taxon>Dikarya</taxon>
        <taxon>Ascomycota</taxon>
        <taxon>Pezizomycotina</taxon>
        <taxon>Eurotiomycetes</taxon>
        <taxon>Eurotiomycetidae</taxon>
        <taxon>Eurotiales</taxon>
        <taxon>Aspergillaceae</taxon>
        <taxon>Penicillium</taxon>
    </lineage>
</organism>
<dbReference type="Proteomes" id="UP000186955">
    <property type="component" value="Unassembled WGS sequence"/>
</dbReference>
<sequence length="650" mass="72389">MGLKSPIPLQELKFNVPVPYKLHVDRDLLGLTKQKLALARYPEEQTDFAESNWAQGAKVSRVKELADFWRDEYRWEDEEERLNAVFNHFIVKVDVPGYGSLVLHYVHHRSTNTNAMPLLFSHGWPGSFVEAARIVHPLTQPESASDPSFHFVAPSIPGFGFSPAPTKSGVGPEVVARAYKILMADVLHYPRFVTQGGDFGSFITRSIAIQFPQLVRGQHLNMFPVPPPTFTSAPLAYLRWCFAAVTYSDFERRALAVRENFEKDQSGYLEQQKTRPQTLGFALGDSPVGLLAWFVEKFHDWGEVYEEFSDTDIITLVMMHWIQGATPGLRFYREAFGSSKREAEKTFETYLSVPTGVSMYTKEQLHPAPLTNIRMAKNSAVVVRVANGNQPSLSQENIAIPSPEANQVLVKVSHVAQNPTDVQAFDSNAFGDGAVLGCDFVGEVVELGSQVTRFAKGDIVAGLIWGASVGQYAIQLASMYRINVVTTCSPKHFELARSLGAKHVFDYKDQDIIQKIQASEPGILHVFDTIGNPTSSTIASRVFKSGAGHLCTVRPGKANTENVAPGTNVTDVLVWTAFLKDHSYGDFKWPASKDDHELASELFEKLPAWLDDRTLRPNQPQSRKGLNSVPEGFQEHRDGKVSAFKIVYEI</sequence>
<dbReference type="Gene3D" id="3.40.50.720">
    <property type="entry name" value="NAD(P)-binding Rossmann-like Domain"/>
    <property type="match status" value="1"/>
</dbReference>
<dbReference type="AlphaFoldDB" id="A0A1Q5SZ35"/>
<evidence type="ECO:0000256" key="6">
    <source>
        <dbReference type="SAM" id="MobiDB-lite"/>
    </source>
</evidence>
<dbReference type="InterPro" id="IPR020843">
    <property type="entry name" value="ER"/>
</dbReference>
<dbReference type="SUPFAM" id="SSF53474">
    <property type="entry name" value="alpha/beta-Hydrolases"/>
    <property type="match status" value="1"/>
</dbReference>
<evidence type="ECO:0000256" key="5">
    <source>
        <dbReference type="ARBA" id="ARBA00023002"/>
    </source>
</evidence>
<feature type="domain" description="Enoyl reductase (ER)" evidence="7">
    <location>
        <begin position="388"/>
        <end position="643"/>
    </location>
</feature>
<comment type="caution">
    <text evidence="8">The sequence shown here is derived from an EMBL/GenBank/DDBJ whole genome shotgun (WGS) entry which is preliminary data.</text>
</comment>
<keyword evidence="3" id="KW-0058">Aromatic hydrocarbons catabolism</keyword>
<feature type="region of interest" description="Disordered" evidence="6">
    <location>
        <begin position="614"/>
        <end position="633"/>
    </location>
</feature>
<dbReference type="Pfam" id="PF08240">
    <property type="entry name" value="ADH_N"/>
    <property type="match status" value="1"/>
</dbReference>
<keyword evidence="4" id="KW-0378">Hydrolase</keyword>
<dbReference type="InterPro" id="IPR011032">
    <property type="entry name" value="GroES-like_sf"/>
</dbReference>
<dbReference type="CDD" id="cd08249">
    <property type="entry name" value="enoyl_reductase_like"/>
    <property type="match status" value="1"/>
</dbReference>
<dbReference type="InterPro" id="IPR013149">
    <property type="entry name" value="ADH-like_C"/>
</dbReference>
<dbReference type="Gene3D" id="3.40.50.1820">
    <property type="entry name" value="alpha/beta hydrolase"/>
    <property type="match status" value="1"/>
</dbReference>
<evidence type="ECO:0000259" key="7">
    <source>
        <dbReference type="SMART" id="SM00829"/>
    </source>
</evidence>
<keyword evidence="9" id="KW-1185">Reference proteome</keyword>
<feature type="compositionally biased region" description="Polar residues" evidence="6">
    <location>
        <begin position="616"/>
        <end position="625"/>
    </location>
</feature>
<dbReference type="InterPro" id="IPR013154">
    <property type="entry name" value="ADH-like_N"/>
</dbReference>
<evidence type="ECO:0000313" key="8">
    <source>
        <dbReference type="EMBL" id="OKO93220.1"/>
    </source>
</evidence>
<dbReference type="PANTHER" id="PTHR21661:SF35">
    <property type="entry name" value="EPOXIDE HYDROLASE"/>
    <property type="match status" value="1"/>
</dbReference>
<evidence type="ECO:0000256" key="1">
    <source>
        <dbReference type="ARBA" id="ARBA00008072"/>
    </source>
</evidence>
<dbReference type="GO" id="GO:0072330">
    <property type="term" value="P:monocarboxylic acid biosynthetic process"/>
    <property type="evidence" value="ECO:0007669"/>
    <property type="project" value="UniProtKB-ARBA"/>
</dbReference>
<comment type="similarity">
    <text evidence="2">Belongs to the peptidase S33 family.</text>
</comment>
<dbReference type="InterPro" id="IPR000639">
    <property type="entry name" value="Epox_hydrolase-like"/>
</dbReference>
<dbReference type="PRINTS" id="PR00412">
    <property type="entry name" value="EPOXHYDRLASE"/>
</dbReference>
<dbReference type="Pfam" id="PF06441">
    <property type="entry name" value="EHN"/>
    <property type="match status" value="1"/>
</dbReference>